<dbReference type="SUPFAM" id="SSF46689">
    <property type="entry name" value="Homeodomain-like"/>
    <property type="match status" value="1"/>
</dbReference>
<sequence length="632" mass="70658">MKKGHVVDSSTMKKLIDESHARSRQFGIDFRSRNRQQECLSAAALEARRADNDELLQVVLPHFAEFFDLLSPDEFLIAAIDADGYILHITGSELLKKQYRQRNCAPGFRWTEKDVGTTAISMCHKHHIPIQLTGGDHYCNLAHHLTSSSAPIFGEGGELLGILVVSGAREYTHPHTLYMVTTAARAAERQLRVTRRNKALALHIGFFDKVIESASTGLLILNSEGNIWKINGKGARTLKSDNLEGKHISELQGLLLDIDQLQNSSRRWENKECWVRGERGTVPILYTAQAVLSETNDLLGAVIVFNEMSEIQKLAENIAGAKAHYTFPMLVGRSERFLEAMDIAQKAADSTVTVLLQGETGTGKELFAQAIHNHGARSHYPFVPINCGAIPAELLESELFGYVEGTFTGAVKGGRPGKFELADGGTILLDEIGDMPHHMQVKLLRVLQTAEVYRIGARKPVKINTRIIASTHVNLSKAVEQGRFREDLYYRLNVLPINIPPLRERGSEDILELAMLFLNRGTRVPRTFSHSAQQALMSYHWPGNVRELENIVQRALHRCEGEVLDAEHFALPVKEHVRHVPTGTLKEMEHRLIEATLDETNNNMVESARRLGISRATLYRKVEKMKGTVYAA</sequence>
<evidence type="ECO:0000256" key="5">
    <source>
        <dbReference type="ARBA" id="ARBA00023163"/>
    </source>
</evidence>
<name>A0A1N6GTE6_9BACT</name>
<keyword evidence="1" id="KW-0547">Nucleotide-binding</keyword>
<reference evidence="8" key="1">
    <citation type="submission" date="2016-11" db="EMBL/GenBank/DDBJ databases">
        <authorList>
            <person name="Varghese N."/>
            <person name="Submissions S."/>
        </authorList>
    </citation>
    <scope>NUCLEOTIDE SEQUENCE [LARGE SCALE GENOMIC DNA]</scope>
    <source>
        <strain evidence="8">DSM 17456</strain>
    </source>
</reference>
<dbReference type="InterPro" id="IPR025943">
    <property type="entry name" value="Sigma_54_int_dom_ATP-bd_2"/>
</dbReference>
<dbReference type="PROSITE" id="PS50045">
    <property type="entry name" value="SIGMA54_INTERACT_4"/>
    <property type="match status" value="1"/>
</dbReference>
<dbReference type="PROSITE" id="PS00688">
    <property type="entry name" value="SIGMA54_INTERACT_3"/>
    <property type="match status" value="1"/>
</dbReference>
<proteinExistence type="predicted"/>
<keyword evidence="2" id="KW-0067">ATP-binding</keyword>
<dbReference type="PRINTS" id="PR01590">
    <property type="entry name" value="HTHFIS"/>
</dbReference>
<dbReference type="Pfam" id="PF25601">
    <property type="entry name" value="AAA_lid_14"/>
    <property type="match status" value="1"/>
</dbReference>
<dbReference type="PANTHER" id="PTHR32071">
    <property type="entry name" value="TRANSCRIPTIONAL REGULATORY PROTEIN"/>
    <property type="match status" value="1"/>
</dbReference>
<evidence type="ECO:0000256" key="1">
    <source>
        <dbReference type="ARBA" id="ARBA00022741"/>
    </source>
</evidence>
<dbReference type="AlphaFoldDB" id="A0A1N6GTE6"/>
<dbReference type="GO" id="GO:0043565">
    <property type="term" value="F:sequence-specific DNA binding"/>
    <property type="evidence" value="ECO:0007669"/>
    <property type="project" value="InterPro"/>
</dbReference>
<dbReference type="PANTHER" id="PTHR32071:SF121">
    <property type="entry name" value="SIGMA L-DEPENDENT TRANSCRIPTIONAL REGULATOR YQIR-RELATED"/>
    <property type="match status" value="1"/>
</dbReference>
<evidence type="ECO:0000313" key="8">
    <source>
        <dbReference type="Proteomes" id="UP000184694"/>
    </source>
</evidence>
<dbReference type="Gene3D" id="1.10.8.60">
    <property type="match status" value="1"/>
</dbReference>
<accession>A0A1N6GTE6</accession>
<dbReference type="InterPro" id="IPR002078">
    <property type="entry name" value="Sigma_54_int"/>
</dbReference>
<keyword evidence="4 7" id="KW-0238">DNA-binding</keyword>
<dbReference type="SUPFAM" id="SSF55785">
    <property type="entry name" value="PYP-like sensor domain (PAS domain)"/>
    <property type="match status" value="1"/>
</dbReference>
<protein>
    <submittedName>
        <fullName evidence="7">Transcriptional regulator containing PAS, AAA-type ATPase, and DNA-binding Fis domains</fullName>
    </submittedName>
</protein>
<dbReference type="Gene3D" id="3.40.50.300">
    <property type="entry name" value="P-loop containing nucleotide triphosphate hydrolases"/>
    <property type="match status" value="1"/>
</dbReference>
<dbReference type="SUPFAM" id="SSF52540">
    <property type="entry name" value="P-loop containing nucleoside triphosphate hydrolases"/>
    <property type="match status" value="1"/>
</dbReference>
<feature type="domain" description="Sigma-54 factor interaction" evidence="6">
    <location>
        <begin position="330"/>
        <end position="557"/>
    </location>
</feature>
<dbReference type="SMART" id="SM00382">
    <property type="entry name" value="AAA"/>
    <property type="match status" value="1"/>
</dbReference>
<dbReference type="Pfam" id="PF01590">
    <property type="entry name" value="GAF"/>
    <property type="match status" value="1"/>
</dbReference>
<gene>
    <name evidence="7" type="ORF">SAMN02745161_1790</name>
</gene>
<dbReference type="OrthoDB" id="9763792at2"/>
<dbReference type="InterPro" id="IPR029016">
    <property type="entry name" value="GAF-like_dom_sf"/>
</dbReference>
<dbReference type="InterPro" id="IPR003593">
    <property type="entry name" value="AAA+_ATPase"/>
</dbReference>
<dbReference type="InterPro" id="IPR027417">
    <property type="entry name" value="P-loop_NTPase"/>
</dbReference>
<dbReference type="InterPro" id="IPR025944">
    <property type="entry name" value="Sigma_54_int_dom_CS"/>
</dbReference>
<dbReference type="InterPro" id="IPR002197">
    <property type="entry name" value="HTH_Fis"/>
</dbReference>
<dbReference type="InterPro" id="IPR058031">
    <property type="entry name" value="AAA_lid_NorR"/>
</dbReference>
<dbReference type="PROSITE" id="PS00676">
    <property type="entry name" value="SIGMA54_INTERACT_2"/>
    <property type="match status" value="1"/>
</dbReference>
<dbReference type="Gene3D" id="1.10.10.60">
    <property type="entry name" value="Homeodomain-like"/>
    <property type="match status" value="1"/>
</dbReference>
<evidence type="ECO:0000313" key="7">
    <source>
        <dbReference type="EMBL" id="SIO10783.1"/>
    </source>
</evidence>
<keyword evidence="3" id="KW-0805">Transcription regulation</keyword>
<dbReference type="GO" id="GO:0005524">
    <property type="term" value="F:ATP binding"/>
    <property type="evidence" value="ECO:0007669"/>
    <property type="project" value="UniProtKB-KW"/>
</dbReference>
<evidence type="ECO:0000256" key="2">
    <source>
        <dbReference type="ARBA" id="ARBA00022840"/>
    </source>
</evidence>
<dbReference type="Proteomes" id="UP000184694">
    <property type="component" value="Unassembled WGS sequence"/>
</dbReference>
<dbReference type="Pfam" id="PF02954">
    <property type="entry name" value="HTH_8"/>
    <property type="match status" value="1"/>
</dbReference>
<dbReference type="Pfam" id="PF00158">
    <property type="entry name" value="Sigma54_activat"/>
    <property type="match status" value="1"/>
</dbReference>
<dbReference type="STRING" id="1121457.SAMN02745161_1790"/>
<keyword evidence="5" id="KW-0804">Transcription</keyword>
<dbReference type="Gene3D" id="3.30.450.40">
    <property type="match status" value="1"/>
</dbReference>
<dbReference type="InterPro" id="IPR035965">
    <property type="entry name" value="PAS-like_dom_sf"/>
</dbReference>
<dbReference type="InterPro" id="IPR009057">
    <property type="entry name" value="Homeodomain-like_sf"/>
</dbReference>
<evidence type="ECO:0000256" key="3">
    <source>
        <dbReference type="ARBA" id="ARBA00023015"/>
    </source>
</evidence>
<dbReference type="GO" id="GO:0006355">
    <property type="term" value="P:regulation of DNA-templated transcription"/>
    <property type="evidence" value="ECO:0007669"/>
    <property type="project" value="InterPro"/>
</dbReference>
<dbReference type="FunFam" id="3.40.50.300:FF:000006">
    <property type="entry name" value="DNA-binding transcriptional regulator NtrC"/>
    <property type="match status" value="1"/>
</dbReference>
<dbReference type="PROSITE" id="PS00675">
    <property type="entry name" value="SIGMA54_INTERACT_1"/>
    <property type="match status" value="1"/>
</dbReference>
<dbReference type="Gene3D" id="3.30.450.20">
    <property type="entry name" value="PAS domain"/>
    <property type="match status" value="1"/>
</dbReference>
<dbReference type="InterPro" id="IPR003018">
    <property type="entry name" value="GAF"/>
</dbReference>
<dbReference type="InterPro" id="IPR025662">
    <property type="entry name" value="Sigma_54_int_dom_ATP-bd_1"/>
</dbReference>
<dbReference type="EMBL" id="FSRG01000005">
    <property type="protein sequence ID" value="SIO10783.1"/>
    <property type="molecule type" value="Genomic_DNA"/>
</dbReference>
<keyword evidence="8" id="KW-1185">Reference proteome</keyword>
<dbReference type="CDD" id="cd00009">
    <property type="entry name" value="AAA"/>
    <property type="match status" value="1"/>
</dbReference>
<evidence type="ECO:0000259" key="6">
    <source>
        <dbReference type="PROSITE" id="PS50045"/>
    </source>
</evidence>
<evidence type="ECO:0000256" key="4">
    <source>
        <dbReference type="ARBA" id="ARBA00023125"/>
    </source>
</evidence>
<organism evidence="7 8">
    <name type="scientific">Halodesulfovibrio marinisediminis DSM 17456</name>
    <dbReference type="NCBI Taxonomy" id="1121457"/>
    <lineage>
        <taxon>Bacteria</taxon>
        <taxon>Pseudomonadati</taxon>
        <taxon>Thermodesulfobacteriota</taxon>
        <taxon>Desulfovibrionia</taxon>
        <taxon>Desulfovibrionales</taxon>
        <taxon>Desulfovibrionaceae</taxon>
        <taxon>Halodesulfovibrio</taxon>
    </lineage>
</organism>